<protein>
    <submittedName>
        <fullName evidence="1">Uncharacterized protein</fullName>
    </submittedName>
</protein>
<accession>A0A6J5TYS3</accession>
<reference evidence="1 2" key="1">
    <citation type="submission" date="2020-05" db="EMBL/GenBank/DDBJ databases">
        <authorList>
            <person name="Campoy J."/>
            <person name="Schneeberger K."/>
            <person name="Spophaly S."/>
        </authorList>
    </citation>
    <scope>NUCLEOTIDE SEQUENCE [LARGE SCALE GENOMIC DNA]</scope>
    <source>
        <strain evidence="1">PruArmRojPasFocal</strain>
    </source>
</reference>
<proteinExistence type="predicted"/>
<dbReference type="EMBL" id="CAEKDK010000002">
    <property type="protein sequence ID" value="CAB4268943.1"/>
    <property type="molecule type" value="Genomic_DNA"/>
</dbReference>
<organism evidence="1 2">
    <name type="scientific">Prunus armeniaca</name>
    <name type="common">Apricot</name>
    <name type="synonym">Armeniaca vulgaris</name>
    <dbReference type="NCBI Taxonomy" id="36596"/>
    <lineage>
        <taxon>Eukaryota</taxon>
        <taxon>Viridiplantae</taxon>
        <taxon>Streptophyta</taxon>
        <taxon>Embryophyta</taxon>
        <taxon>Tracheophyta</taxon>
        <taxon>Spermatophyta</taxon>
        <taxon>Magnoliopsida</taxon>
        <taxon>eudicotyledons</taxon>
        <taxon>Gunneridae</taxon>
        <taxon>Pentapetalae</taxon>
        <taxon>rosids</taxon>
        <taxon>fabids</taxon>
        <taxon>Rosales</taxon>
        <taxon>Rosaceae</taxon>
        <taxon>Amygdaloideae</taxon>
        <taxon>Amygdaleae</taxon>
        <taxon>Prunus</taxon>
    </lineage>
</organism>
<evidence type="ECO:0000313" key="2">
    <source>
        <dbReference type="Proteomes" id="UP000507222"/>
    </source>
</evidence>
<sequence length="66" mass="7119">MVLGMKGCVGGREGVELGDRWVVEEGMGGWGLGIEAVVGGEGEWGARVYIDHRVYLVNFKVRLVGL</sequence>
<gene>
    <name evidence="1" type="ORF">CURHAP_LOCUS13713</name>
</gene>
<evidence type="ECO:0000313" key="1">
    <source>
        <dbReference type="EMBL" id="CAB4268943.1"/>
    </source>
</evidence>
<name>A0A6J5TYS3_PRUAR</name>
<dbReference type="AlphaFoldDB" id="A0A6J5TYS3"/>
<dbReference type="Proteomes" id="UP000507222">
    <property type="component" value="Unassembled WGS sequence"/>
</dbReference>